<dbReference type="GO" id="GO:0005829">
    <property type="term" value="C:cytosol"/>
    <property type="evidence" value="ECO:0007669"/>
    <property type="project" value="TreeGrafter"/>
</dbReference>
<dbReference type="Gene3D" id="3.90.1150.10">
    <property type="entry name" value="Aspartate Aminotransferase, domain 1"/>
    <property type="match status" value="1"/>
</dbReference>
<evidence type="ECO:0000313" key="8">
    <source>
        <dbReference type="Proteomes" id="UP000252100"/>
    </source>
</evidence>
<dbReference type="PANTHER" id="PTHR48097:SF9">
    <property type="entry name" value="L-THREONINE ALDOLASE"/>
    <property type="match status" value="1"/>
</dbReference>
<keyword evidence="4" id="KW-0456">Lyase</keyword>
<keyword evidence="7" id="KW-0032">Aminotransferase</keyword>
<comment type="similarity">
    <text evidence="2">Belongs to the threonine aldolase family.</text>
</comment>
<dbReference type="AlphaFoldDB" id="A0A345C2W0"/>
<proteinExistence type="inferred from homology"/>
<dbReference type="InterPro" id="IPR015422">
    <property type="entry name" value="PyrdxlP-dep_Trfase_small"/>
</dbReference>
<dbReference type="GO" id="GO:0006567">
    <property type="term" value="P:L-threonine catabolic process"/>
    <property type="evidence" value="ECO:0007669"/>
    <property type="project" value="TreeGrafter"/>
</dbReference>
<dbReference type="SUPFAM" id="SSF53383">
    <property type="entry name" value="PLP-dependent transferases"/>
    <property type="match status" value="1"/>
</dbReference>
<dbReference type="KEGG" id="rue:DT065_17145"/>
<evidence type="ECO:0000313" key="7">
    <source>
        <dbReference type="EMBL" id="AXF57541.1"/>
    </source>
</evidence>
<dbReference type="InterPro" id="IPR023603">
    <property type="entry name" value="Low_specificity_L-TA-like"/>
</dbReference>
<dbReference type="InterPro" id="IPR015421">
    <property type="entry name" value="PyrdxlP-dep_Trfase_major"/>
</dbReference>
<accession>A0A345C2W0</accession>
<reference evidence="7 8" key="1">
    <citation type="journal article" date="2018" name="J. Microbiol.">
        <title>Salicibibacter kimchii gen. nov., sp. nov., a moderately halophilic and alkalitolerant bacterium in the family Bacillaceae, isolated from kimchi.</title>
        <authorList>
            <person name="Jang J.Y."/>
            <person name="Oh Y.J."/>
            <person name="Lim S.K."/>
            <person name="Park H.K."/>
            <person name="Lee C."/>
            <person name="Kim J.Y."/>
            <person name="Lee M.A."/>
            <person name="Choi H.J."/>
        </authorList>
    </citation>
    <scope>NUCLEOTIDE SEQUENCE [LARGE SCALE GENOMIC DNA]</scope>
    <source>
        <strain evidence="7 8">NKC1-1</strain>
    </source>
</reference>
<evidence type="ECO:0000256" key="5">
    <source>
        <dbReference type="PIRSR" id="PIRSR017617-1"/>
    </source>
</evidence>
<dbReference type="GO" id="GO:0006545">
    <property type="term" value="P:glycine biosynthetic process"/>
    <property type="evidence" value="ECO:0007669"/>
    <property type="project" value="TreeGrafter"/>
</dbReference>
<dbReference type="InterPro" id="IPR005034">
    <property type="entry name" value="Dicer_dimerisation"/>
</dbReference>
<feature type="modified residue" description="N6-(pyridoxal phosphate)lysine" evidence="5">
    <location>
        <position position="209"/>
    </location>
</feature>
<dbReference type="InterPro" id="IPR015424">
    <property type="entry name" value="PyrdxlP-dep_Trfase"/>
</dbReference>
<protein>
    <submittedName>
        <fullName evidence="7">Aminotransferase class I/II-fold pyridoxal phosphate-dependent enzyme</fullName>
    </submittedName>
</protein>
<evidence type="ECO:0000256" key="2">
    <source>
        <dbReference type="ARBA" id="ARBA00006966"/>
    </source>
</evidence>
<dbReference type="RefSeq" id="WP_114375459.1">
    <property type="nucleotide sequence ID" value="NZ_CP031092.1"/>
</dbReference>
<dbReference type="InterPro" id="IPR001597">
    <property type="entry name" value="ArAA_b-elim_lyase/Thr_aldolase"/>
</dbReference>
<sequence>MLSGGDYIIDLRSDTLTKPTKEMRKAMFEAEVGDDGREDNLGRGEDPTVNRLEDIAAEVSGKKAALFCNSGAMANLIALLTHCTRGDNVLLGETSHINKSEKAPFMDSFGGLIPRFFVTDPFGTPEINSIKQFIGDDEIKLLCLENTNNFMGGTCMSKEQTKAICHVAHEHAIPVHLDGARIFNASVYYDIPVKKLVEPVDSLMLSLSKGLGAPVGALLCGEKEFISRARKVRKLLGGSMRQSGVVAASGISAIQQEADRLKDDHDHAYRLANMIMNNDKIDIRIDSVQTNMIVVDVSPSGQSAETFESGLLKRGLKVKSISDRHVRMTTYREITRDNMIRAANIINSYCDSL</sequence>
<keyword evidence="7" id="KW-0808">Transferase</keyword>
<dbReference type="Pfam" id="PF01212">
    <property type="entry name" value="Beta_elim_lyase"/>
    <property type="match status" value="1"/>
</dbReference>
<dbReference type="PANTHER" id="PTHR48097">
    <property type="entry name" value="L-THREONINE ALDOLASE-RELATED"/>
    <property type="match status" value="1"/>
</dbReference>
<dbReference type="GO" id="GO:0016891">
    <property type="term" value="F:RNA endonuclease activity producing 5'-phosphomonoesters, hydrolytic mechanism"/>
    <property type="evidence" value="ECO:0007669"/>
    <property type="project" value="InterPro"/>
</dbReference>
<dbReference type="GO" id="GO:0008483">
    <property type="term" value="F:transaminase activity"/>
    <property type="evidence" value="ECO:0007669"/>
    <property type="project" value="UniProtKB-KW"/>
</dbReference>
<evidence type="ECO:0000256" key="4">
    <source>
        <dbReference type="ARBA" id="ARBA00023239"/>
    </source>
</evidence>
<dbReference type="Proteomes" id="UP000252100">
    <property type="component" value="Chromosome"/>
</dbReference>
<dbReference type="NCBIfam" id="NF041359">
    <property type="entry name" value="GntG_guanitoxin"/>
    <property type="match status" value="1"/>
</dbReference>
<dbReference type="FunFam" id="3.40.640.10:FF:000030">
    <property type="entry name" value="Low-specificity L-threonine aldolase"/>
    <property type="match status" value="1"/>
</dbReference>
<dbReference type="GO" id="GO:0008732">
    <property type="term" value="F:L-allo-threonine aldolase activity"/>
    <property type="evidence" value="ECO:0007669"/>
    <property type="project" value="TreeGrafter"/>
</dbReference>
<evidence type="ECO:0000256" key="3">
    <source>
        <dbReference type="ARBA" id="ARBA00022898"/>
    </source>
</evidence>
<organism evidence="7 8">
    <name type="scientific">Salicibibacter kimchii</name>
    <dbReference type="NCBI Taxonomy" id="2099786"/>
    <lineage>
        <taxon>Bacteria</taxon>
        <taxon>Bacillati</taxon>
        <taxon>Bacillota</taxon>
        <taxon>Bacilli</taxon>
        <taxon>Bacillales</taxon>
        <taxon>Bacillaceae</taxon>
        <taxon>Salicibibacter</taxon>
    </lineage>
</organism>
<dbReference type="Gene3D" id="3.40.640.10">
    <property type="entry name" value="Type I PLP-dependent aspartate aminotransferase-like (Major domain)"/>
    <property type="match status" value="1"/>
</dbReference>
<gene>
    <name evidence="7" type="ORF">DT065_17145</name>
</gene>
<evidence type="ECO:0000256" key="1">
    <source>
        <dbReference type="ARBA" id="ARBA00001933"/>
    </source>
</evidence>
<comment type="cofactor">
    <cofactor evidence="1">
        <name>pyridoxal 5'-phosphate</name>
        <dbReference type="ChEBI" id="CHEBI:597326"/>
    </cofactor>
</comment>
<evidence type="ECO:0000259" key="6">
    <source>
        <dbReference type="PROSITE" id="PS51327"/>
    </source>
</evidence>
<name>A0A345C2W0_9BACI</name>
<dbReference type="EMBL" id="CP031092">
    <property type="protein sequence ID" value="AXF57541.1"/>
    <property type="molecule type" value="Genomic_DNA"/>
</dbReference>
<dbReference type="PIRSF" id="PIRSF017617">
    <property type="entry name" value="Thr_aldolase"/>
    <property type="match status" value="1"/>
</dbReference>
<keyword evidence="8" id="KW-1185">Reference proteome</keyword>
<feature type="domain" description="Dicer dsRNA-binding fold" evidence="6">
    <location>
        <begin position="342"/>
        <end position="353"/>
    </location>
</feature>
<keyword evidence="3" id="KW-0663">Pyridoxal phosphate</keyword>
<dbReference type="PROSITE" id="PS51327">
    <property type="entry name" value="DICER_DSRBF"/>
    <property type="match status" value="1"/>
</dbReference>